<accession>A0ABV4DN50</accession>
<dbReference type="GO" id="GO:0003678">
    <property type="term" value="F:DNA helicase activity"/>
    <property type="evidence" value="ECO:0007669"/>
    <property type="project" value="UniProtKB-EC"/>
</dbReference>
<comment type="similarity">
    <text evidence="13">Belongs to the helicase family. AddA subfamily.</text>
</comment>
<dbReference type="Pfam" id="PF00580">
    <property type="entry name" value="UvrD-helicase"/>
    <property type="match status" value="1"/>
</dbReference>
<keyword evidence="2 13" id="KW-0547">Nucleotide-binding</keyword>
<comment type="cofactor">
    <cofactor evidence="13">
        <name>Mg(2+)</name>
        <dbReference type="ChEBI" id="CHEBI:18420"/>
    </cofactor>
</comment>
<comment type="subunit">
    <text evidence="13">Heterodimer of AddA and AddB/RexB.</text>
</comment>
<evidence type="ECO:0000313" key="17">
    <source>
        <dbReference type="EMBL" id="MEY8661897.1"/>
    </source>
</evidence>
<comment type="catalytic activity">
    <reaction evidence="11 13">
        <text>Couples ATP hydrolysis with the unwinding of duplex DNA by translocating in the 3'-5' direction.</text>
        <dbReference type="EC" id="5.6.2.4"/>
    </reaction>
</comment>
<evidence type="ECO:0000256" key="10">
    <source>
        <dbReference type="ARBA" id="ARBA00023235"/>
    </source>
</evidence>
<dbReference type="Pfam" id="PF13361">
    <property type="entry name" value="UvrD_C"/>
    <property type="match status" value="1"/>
</dbReference>
<evidence type="ECO:0000256" key="1">
    <source>
        <dbReference type="ARBA" id="ARBA00022722"/>
    </source>
</evidence>
<dbReference type="NCBIfam" id="TIGR02785">
    <property type="entry name" value="addA_Gpos"/>
    <property type="match status" value="1"/>
</dbReference>
<evidence type="ECO:0000256" key="2">
    <source>
        <dbReference type="ARBA" id="ARBA00022741"/>
    </source>
</evidence>
<keyword evidence="4 13" id="KW-0378">Hydrolase</keyword>
<keyword evidence="1 13" id="KW-0540">Nuclease</keyword>
<evidence type="ECO:0000256" key="13">
    <source>
        <dbReference type="HAMAP-Rule" id="MF_01451"/>
    </source>
</evidence>
<evidence type="ECO:0000259" key="16">
    <source>
        <dbReference type="PROSITE" id="PS51217"/>
    </source>
</evidence>
<dbReference type="EC" id="5.6.2.4" evidence="13"/>
<dbReference type="Gene3D" id="3.40.50.300">
    <property type="entry name" value="P-loop containing nucleotide triphosphate hydrolases"/>
    <property type="match status" value="4"/>
</dbReference>
<reference evidence="17 18" key="1">
    <citation type="submission" date="2024-03" db="EMBL/GenBank/DDBJ databases">
        <title>Mouse gut bacterial collection (mGBC) of GemPharmatech.</title>
        <authorList>
            <person name="He Y."/>
            <person name="Dong L."/>
            <person name="Wu D."/>
            <person name="Gao X."/>
            <person name="Lin Z."/>
        </authorList>
    </citation>
    <scope>NUCLEOTIDE SEQUENCE [LARGE SCALE GENOMIC DNA]</scope>
    <source>
        <strain evidence="17 18">15-30</strain>
    </source>
</reference>
<keyword evidence="18" id="KW-1185">Reference proteome</keyword>
<dbReference type="InterPro" id="IPR011335">
    <property type="entry name" value="Restrct_endonuc-II-like"/>
</dbReference>
<evidence type="ECO:0000256" key="14">
    <source>
        <dbReference type="PROSITE-ProRule" id="PRU00560"/>
    </source>
</evidence>
<dbReference type="RefSeq" id="WP_369941099.1">
    <property type="nucleotide sequence ID" value="NZ_JBCLUF010000008.1"/>
</dbReference>
<gene>
    <name evidence="13 17" type="primary">addA</name>
    <name evidence="17" type="ORF">AALT52_03165</name>
</gene>
<evidence type="ECO:0000256" key="3">
    <source>
        <dbReference type="ARBA" id="ARBA00022763"/>
    </source>
</evidence>
<comment type="caution">
    <text evidence="17">The sequence shown here is derived from an EMBL/GenBank/DDBJ whole genome shotgun (WGS) entry which is preliminary data.</text>
</comment>
<dbReference type="PROSITE" id="PS51198">
    <property type="entry name" value="UVRD_HELICASE_ATP_BIND"/>
    <property type="match status" value="1"/>
</dbReference>
<dbReference type="InterPro" id="IPR038726">
    <property type="entry name" value="PDDEXK_AddAB-type"/>
</dbReference>
<protein>
    <recommendedName>
        <fullName evidence="13">ATP-dependent helicase/nuclease subunit A</fullName>
        <ecNumber evidence="13">3.1.-.-</ecNumber>
        <ecNumber evidence="13">5.6.2.4</ecNumber>
    </recommendedName>
    <alternativeName>
        <fullName evidence="13">ATP-dependent helicase/nuclease AddA</fullName>
    </alternativeName>
    <alternativeName>
        <fullName evidence="13">DNA 3'-5' helicase AddA</fullName>
    </alternativeName>
</protein>
<dbReference type="InterPro" id="IPR014016">
    <property type="entry name" value="UvrD-like_ATP-bd"/>
</dbReference>
<evidence type="ECO:0000256" key="5">
    <source>
        <dbReference type="ARBA" id="ARBA00022806"/>
    </source>
</evidence>
<dbReference type="InterPro" id="IPR014017">
    <property type="entry name" value="DNA_helicase_UvrD-like_C"/>
</dbReference>
<keyword evidence="7 13" id="KW-0067">ATP-binding</keyword>
<dbReference type="SUPFAM" id="SSF52980">
    <property type="entry name" value="Restriction endonuclease-like"/>
    <property type="match status" value="1"/>
</dbReference>
<dbReference type="Gene3D" id="3.90.320.10">
    <property type="match status" value="1"/>
</dbReference>
<dbReference type="InterPro" id="IPR000212">
    <property type="entry name" value="DNA_helicase_UvrD/REP"/>
</dbReference>
<dbReference type="EC" id="3.1.-.-" evidence="13"/>
<feature type="binding site" evidence="14">
    <location>
        <begin position="25"/>
        <end position="32"/>
    </location>
    <ligand>
        <name>ATP</name>
        <dbReference type="ChEBI" id="CHEBI:30616"/>
    </ligand>
</feature>
<feature type="domain" description="UvrD-like helicase ATP-binding" evidence="15">
    <location>
        <begin position="4"/>
        <end position="474"/>
    </location>
</feature>
<dbReference type="PANTHER" id="PTHR11070">
    <property type="entry name" value="UVRD / RECB / PCRA DNA HELICASE FAMILY MEMBER"/>
    <property type="match status" value="1"/>
</dbReference>
<name>A0ABV4DN50_9LACO</name>
<evidence type="ECO:0000256" key="12">
    <source>
        <dbReference type="ARBA" id="ARBA00048988"/>
    </source>
</evidence>
<evidence type="ECO:0000256" key="9">
    <source>
        <dbReference type="ARBA" id="ARBA00023204"/>
    </source>
</evidence>
<organism evidence="17 18">
    <name type="scientific">Ligilactobacillus faecis</name>
    <dbReference type="NCBI Taxonomy" id="762833"/>
    <lineage>
        <taxon>Bacteria</taxon>
        <taxon>Bacillati</taxon>
        <taxon>Bacillota</taxon>
        <taxon>Bacilli</taxon>
        <taxon>Lactobacillales</taxon>
        <taxon>Lactobacillaceae</taxon>
        <taxon>Ligilactobacillus</taxon>
    </lineage>
</organism>
<proteinExistence type="inferred from homology"/>
<dbReference type="Proteomes" id="UP001565236">
    <property type="component" value="Unassembled WGS sequence"/>
</dbReference>
<keyword evidence="6 13" id="KW-0269">Exonuclease</keyword>
<dbReference type="PROSITE" id="PS51217">
    <property type="entry name" value="UVRD_HELICASE_CTER"/>
    <property type="match status" value="1"/>
</dbReference>
<keyword evidence="5 13" id="KW-0347">Helicase</keyword>
<dbReference type="Gene3D" id="1.10.274.50">
    <property type="match status" value="1"/>
</dbReference>
<dbReference type="GO" id="GO:0016787">
    <property type="term" value="F:hydrolase activity"/>
    <property type="evidence" value="ECO:0007669"/>
    <property type="project" value="UniProtKB-KW"/>
</dbReference>
<evidence type="ECO:0000256" key="4">
    <source>
        <dbReference type="ARBA" id="ARBA00022801"/>
    </source>
</evidence>
<dbReference type="PANTHER" id="PTHR11070:SF48">
    <property type="entry name" value="ATP-DEPENDENT HELICASE_NUCLEASE SUBUNIT A"/>
    <property type="match status" value="1"/>
</dbReference>
<keyword evidence="10 13" id="KW-0413">Isomerase</keyword>
<dbReference type="InterPro" id="IPR011604">
    <property type="entry name" value="PDDEXK-like_dom_sf"/>
</dbReference>
<keyword evidence="9 13" id="KW-0234">DNA repair</keyword>
<evidence type="ECO:0000259" key="15">
    <source>
        <dbReference type="PROSITE" id="PS51198"/>
    </source>
</evidence>
<keyword evidence="8 13" id="KW-0238">DNA-binding</keyword>
<dbReference type="InterPro" id="IPR014152">
    <property type="entry name" value="AddA"/>
</dbReference>
<comment type="function">
    <text evidence="13">The heterodimer acts as both an ATP-dependent DNA helicase and an ATP-dependent, dual-direction single-stranded exonuclease. Recognizes the chi site generating a DNA molecule suitable for the initiation of homologous recombination. The AddA nuclease domain is required for chi fragment generation; this subunit has the helicase and 3' -&gt; 5' nuclease activities.</text>
</comment>
<evidence type="ECO:0000256" key="8">
    <source>
        <dbReference type="ARBA" id="ARBA00023125"/>
    </source>
</evidence>
<evidence type="ECO:0000256" key="6">
    <source>
        <dbReference type="ARBA" id="ARBA00022839"/>
    </source>
</evidence>
<comment type="catalytic activity">
    <reaction evidence="12 13">
        <text>ATP + H2O = ADP + phosphate + H(+)</text>
        <dbReference type="Rhea" id="RHEA:13065"/>
        <dbReference type="ChEBI" id="CHEBI:15377"/>
        <dbReference type="ChEBI" id="CHEBI:15378"/>
        <dbReference type="ChEBI" id="CHEBI:30616"/>
        <dbReference type="ChEBI" id="CHEBI:43474"/>
        <dbReference type="ChEBI" id="CHEBI:456216"/>
        <dbReference type="EC" id="5.6.2.4"/>
    </reaction>
</comment>
<feature type="domain" description="UvrD-like helicase C-terminal" evidence="16">
    <location>
        <begin position="519"/>
        <end position="814"/>
    </location>
</feature>
<evidence type="ECO:0000256" key="11">
    <source>
        <dbReference type="ARBA" id="ARBA00034617"/>
    </source>
</evidence>
<dbReference type="Pfam" id="PF12705">
    <property type="entry name" value="PDDEXK_1"/>
    <property type="match status" value="1"/>
</dbReference>
<keyword evidence="3 13" id="KW-0227">DNA damage</keyword>
<evidence type="ECO:0000256" key="7">
    <source>
        <dbReference type="ARBA" id="ARBA00022840"/>
    </source>
</evidence>
<evidence type="ECO:0000313" key="18">
    <source>
        <dbReference type="Proteomes" id="UP001565236"/>
    </source>
</evidence>
<dbReference type="InterPro" id="IPR027417">
    <property type="entry name" value="P-loop_NTPase"/>
</dbReference>
<sequence>MAQITFTPGQERAIKARGHDILVAASAGSGKTRVLVERVIAKLKEGIEIDSMLILTFTEAAAREMKERIQKALRVAFNEEKDEAKKHFYLRQLAKVNLADISTIDAFCLKIVKSYYYVLDLDPDFRLLTDETERTLLRESVWEDVRERLYGKNDPLFEQLTLNFSNDRSDEGLTELVMDLFDFANVNPDPKAWLNKLVDNYTLVEDDLDQSPFYLQEFQPFVVYELKQIVAKLEQASALLETAPNENDKLTKLSALYATEAEELLTLSHQVKQGCGFDELYQRLNAVKFKRAPAVRNLEADQIEVKEQAKLLRDEAKDRFTKLCETYFNSDKAQVTQTFLATQKLAKKASEVVALFAKAYQTEKKRRHVLEFSDLEHLTYQILQTVTEQTNVRQLLKEKYQEIMIDEYQDTNQLQEAILTTISSNNMFMVGDVKQSIYAFRLADPTLFLGKYRTFALPETSGERIILAENFRSAENITQTTNFIFSQIMDEQIGEMDYDESAQLVYGLKDHPKLTLPTEVLLYTSEEDPLVKKKDARPQMRWEHDPEQLTETFEVNSNLEGQIALVAKKIKDLHDEGYEIYDRETGKIRPLDYGDIAILSETRSEHLLLSEELKRLKIPFYVQKSQNYFQTTELRIMLALLSLIDNPYQDIELAAVLRSPIVGLKENELAYLRINDKTGDYYQAVLKFYQDEKNKAKEPFVQELYQKVAHFMKQLTYFRDLAHQNELAELILAIYTETGFLDYVGGMPGGAKRQANLHALYERAAQYEQSSFKGLFQFIRFIKKMQEKKDDLAEAVTKTTDNAVNVMTIHGSKGLEFPVVFLIDAAKKFNTRFLDRKYLLSEKSGLALTYLEPDKRIEYETLVKLLAREEAKKKSAAEKMRLLYVALTRAQEKLFIVAGYKTKEEAVKVLEQAKHSTNRLLDDELRANAKSFMDWILPALYRKKEITDALALPEAYLTEPLVAVEAELTLSFSTYNDLVSSELEANKLTLDEWLKLQVPSKTYPKIDQILGGIYPKQVATKTTAYQAVSEIKRLFDDPDLEKMQRLSLNKEAGALRKVGEFKTPKFMTTKVQVTPAEVGTAVHLILQKMPLTKEPTLQSVKGLLDELVRGQLVSPEVAQKIELEKIVLFYQSDLGKQLLASPKAVEREVMFSMTLPAGQVFAELPADLTDPILVHGIMDGYVITQDDEVILFDYKTDKVLGKTGIQKIKERYQGQLNLYQLALEKILGKKVTHKYLYLLDNAQLVEI</sequence>
<dbReference type="SUPFAM" id="SSF52540">
    <property type="entry name" value="P-loop containing nucleoside triphosphate hydrolases"/>
    <property type="match status" value="1"/>
</dbReference>
<dbReference type="EMBL" id="JBCLUF010000008">
    <property type="protein sequence ID" value="MEY8661897.1"/>
    <property type="molecule type" value="Genomic_DNA"/>
</dbReference>
<dbReference type="HAMAP" id="MF_01451">
    <property type="entry name" value="AddA"/>
    <property type="match status" value="1"/>
</dbReference>